<sequence>MTEADILEMTYLDKMTIIRKLKGWNEETCSNDFSNVVIAENIPCAISRKEEAIVNGDIGSIVVNRKLFCRPEVDIKIGDTINTTYNHGEEAVFKVSKANIYPSHMEIPITEAERI</sequence>
<accession>A0A9P3YTU3</accession>
<evidence type="ECO:0008006" key="3">
    <source>
        <dbReference type="Google" id="ProtNLM"/>
    </source>
</evidence>
<reference evidence="1" key="2">
    <citation type="submission" date="2021-06" db="EMBL/GenBank/DDBJ databases">
        <authorList>
            <consortium name="NCBI Pathogen Detection Project"/>
        </authorList>
    </citation>
    <scope>NUCLEOTIDE SEQUENCE</scope>
    <source>
        <strain evidence="1">Clostridioides</strain>
    </source>
</reference>
<evidence type="ECO:0000313" key="2">
    <source>
        <dbReference type="Proteomes" id="UP000879542"/>
    </source>
</evidence>
<dbReference type="EMBL" id="DAEQIJ010000026">
    <property type="protein sequence ID" value="HBH2621767.1"/>
    <property type="molecule type" value="Genomic_DNA"/>
</dbReference>
<dbReference type="Proteomes" id="UP000879542">
    <property type="component" value="Unassembled WGS sequence"/>
</dbReference>
<name>A0A9P3YTU3_CLODI</name>
<dbReference type="RefSeq" id="WP_021427383.1">
    <property type="nucleotide sequence ID" value="NZ_BIMY01000032.1"/>
</dbReference>
<proteinExistence type="predicted"/>
<comment type="caution">
    <text evidence="1">The sequence shown here is derived from an EMBL/GenBank/DDBJ whole genome shotgun (WGS) entry which is preliminary data.</text>
</comment>
<evidence type="ECO:0000313" key="1">
    <source>
        <dbReference type="EMBL" id="HBH2621767.1"/>
    </source>
</evidence>
<reference evidence="1" key="1">
    <citation type="journal article" date="2018" name="Genome Biol.">
        <title>SKESA: strategic k-mer extension for scrupulous assemblies.</title>
        <authorList>
            <person name="Souvorov A."/>
            <person name="Agarwala R."/>
            <person name="Lipman D.J."/>
        </authorList>
    </citation>
    <scope>NUCLEOTIDE SEQUENCE</scope>
    <source>
        <strain evidence="1">Clostridioides</strain>
    </source>
</reference>
<gene>
    <name evidence="1" type="ORF">KRQ00_003576</name>
</gene>
<protein>
    <recommendedName>
        <fullName evidence="3">Phage protein</fullName>
    </recommendedName>
</protein>
<dbReference type="AlphaFoldDB" id="A0A9P3YTU3"/>
<organism evidence="1 2">
    <name type="scientific">Clostridioides difficile</name>
    <name type="common">Peptoclostridium difficile</name>
    <dbReference type="NCBI Taxonomy" id="1496"/>
    <lineage>
        <taxon>Bacteria</taxon>
        <taxon>Bacillati</taxon>
        <taxon>Bacillota</taxon>
        <taxon>Clostridia</taxon>
        <taxon>Peptostreptococcales</taxon>
        <taxon>Peptostreptococcaceae</taxon>
        <taxon>Clostridioides</taxon>
    </lineage>
</organism>